<dbReference type="EMBL" id="CM042885">
    <property type="protein sequence ID" value="KAI4365309.1"/>
    <property type="molecule type" value="Genomic_DNA"/>
</dbReference>
<organism evidence="1 2">
    <name type="scientific">Melastoma candidum</name>
    <dbReference type="NCBI Taxonomy" id="119954"/>
    <lineage>
        <taxon>Eukaryota</taxon>
        <taxon>Viridiplantae</taxon>
        <taxon>Streptophyta</taxon>
        <taxon>Embryophyta</taxon>
        <taxon>Tracheophyta</taxon>
        <taxon>Spermatophyta</taxon>
        <taxon>Magnoliopsida</taxon>
        <taxon>eudicotyledons</taxon>
        <taxon>Gunneridae</taxon>
        <taxon>Pentapetalae</taxon>
        <taxon>rosids</taxon>
        <taxon>malvids</taxon>
        <taxon>Myrtales</taxon>
        <taxon>Melastomataceae</taxon>
        <taxon>Melastomatoideae</taxon>
        <taxon>Melastomateae</taxon>
        <taxon>Melastoma</taxon>
    </lineage>
</organism>
<proteinExistence type="predicted"/>
<keyword evidence="2" id="KW-1185">Reference proteome</keyword>
<comment type="caution">
    <text evidence="1">The sequence shown here is derived from an EMBL/GenBank/DDBJ whole genome shotgun (WGS) entry which is preliminary data.</text>
</comment>
<protein>
    <submittedName>
        <fullName evidence="1">Uncharacterized protein</fullName>
    </submittedName>
</protein>
<sequence>MAGKEGLRSLEWKRTGRGTAERTTSLLACLCECRDGCLHSVGSSLVAKLKIVFKELGEIVSFLFCIEFWIMAVLWNFSLLVSYVRLFINWMPQAKRVPQKASAKTARRPVCVVTGATSGLGAAAARALSREGFTVVLVGRSSHLLSKMAAEIQHDNLNASLKAFQVDVSSFQSILEFKNSLHEWLLESKMHLSIQLLINNAGILATSSRLSAEGYDQMMATNYIGIVLLTKLLLPLLRNSPVPSRIVNVSSFTHLNACTTQCDKDTVTGKKFLGMKHYPYARIYEYSKLCVLLFTYELHRQLQVEKCTSVSVNAADPGAVKSKIMRELPTSLSYAAFSFLNLLGLLSLPERGVNSILDAALASPDTSGLYFFGGNGRNIASSLISHNEELASQLWATSTEIFVSAEIAAESSSNSKLERGMTICG</sequence>
<gene>
    <name evidence="1" type="ORF">MLD38_021303</name>
</gene>
<reference evidence="2" key="1">
    <citation type="journal article" date="2023" name="Front. Plant Sci.">
        <title>Chromosomal-level genome assembly of Melastoma candidum provides insights into trichome evolution.</title>
        <authorList>
            <person name="Zhong Y."/>
            <person name="Wu W."/>
            <person name="Sun C."/>
            <person name="Zou P."/>
            <person name="Liu Y."/>
            <person name="Dai S."/>
            <person name="Zhou R."/>
        </authorList>
    </citation>
    <scope>NUCLEOTIDE SEQUENCE [LARGE SCALE GENOMIC DNA]</scope>
</reference>
<name>A0ACB9QFJ7_9MYRT</name>
<accession>A0ACB9QFJ7</accession>
<evidence type="ECO:0000313" key="1">
    <source>
        <dbReference type="EMBL" id="KAI4365309.1"/>
    </source>
</evidence>
<dbReference type="Proteomes" id="UP001057402">
    <property type="component" value="Chromosome 6"/>
</dbReference>
<evidence type="ECO:0000313" key="2">
    <source>
        <dbReference type="Proteomes" id="UP001057402"/>
    </source>
</evidence>